<dbReference type="InterPro" id="IPR036388">
    <property type="entry name" value="WH-like_DNA-bd_sf"/>
</dbReference>
<dbReference type="InterPro" id="IPR042197">
    <property type="entry name" value="Apaf_helical"/>
</dbReference>
<evidence type="ECO:0000256" key="1">
    <source>
        <dbReference type="ARBA" id="ARBA00008894"/>
    </source>
</evidence>
<dbReference type="SUPFAM" id="SSF52540">
    <property type="entry name" value="P-loop containing nucleoside triphosphate hydrolases"/>
    <property type="match status" value="1"/>
</dbReference>
<dbReference type="SMART" id="SM00915">
    <property type="entry name" value="Jacalin"/>
    <property type="match status" value="1"/>
</dbReference>
<dbReference type="PANTHER" id="PTHR23155:SF1201">
    <property type="entry name" value="OS02G0301800 PROTEIN"/>
    <property type="match status" value="1"/>
</dbReference>
<reference evidence="9" key="1">
    <citation type="submission" date="2020-10" db="EMBL/GenBank/DDBJ databases">
        <authorList>
            <person name="Han B."/>
            <person name="Lu T."/>
            <person name="Zhao Q."/>
            <person name="Huang X."/>
            <person name="Zhao Y."/>
        </authorList>
    </citation>
    <scope>NUCLEOTIDE SEQUENCE</scope>
</reference>
<dbReference type="InterPro" id="IPR002182">
    <property type="entry name" value="NB-ARC"/>
</dbReference>
<evidence type="ECO:0000256" key="2">
    <source>
        <dbReference type="ARBA" id="ARBA00022614"/>
    </source>
</evidence>
<dbReference type="PROSITE" id="PS51752">
    <property type="entry name" value="JACALIN_LECTIN"/>
    <property type="match status" value="1"/>
</dbReference>
<evidence type="ECO:0000313" key="9">
    <source>
        <dbReference type="EMBL" id="CAD6269111.1"/>
    </source>
</evidence>
<keyword evidence="4" id="KW-0677">Repeat</keyword>
<dbReference type="Pfam" id="PF23559">
    <property type="entry name" value="WHD_DRP"/>
    <property type="match status" value="1"/>
</dbReference>
<dbReference type="InterPro" id="IPR041118">
    <property type="entry name" value="Rx_N"/>
</dbReference>
<evidence type="ECO:0000256" key="4">
    <source>
        <dbReference type="ARBA" id="ARBA00022737"/>
    </source>
</evidence>
<dbReference type="FunFam" id="1.10.10.10:FF:000322">
    <property type="entry name" value="Probable disease resistance protein At1g63360"/>
    <property type="match status" value="1"/>
</dbReference>
<sequence>MEIVTGALSTLLPKLAVLLTSQYNLQKKLRDDITFLKAELESMQPVLERVSEAPITDKQIMIWAREVRELSYDIEDSIDKFMVHIEDNPSAKPRGFGGFIHKSLKLLTTAKLRHTIASEITGIKELVYEVASRHERYKIDTASFVRPDNTTIDPRLMGIYERTSKLVGISGPQDKLKELVMEPEGTLNRHLKVVSVVGPGGLGKTTLANIMYQQLREQFECHAFVSVSLNPDLKKILCSILRQVTKNLYSSIEAWPVDEIIYNTRLHLEDKRYIIILDDIWDKSAWDLIKCALVDNNCGSRIITTSRVLDVAASCCSKVDGCIYKLKPLSHDDSKKLFYRRIFGSEDSCLLELKEMSEKILRKCGGVPLAINTIASLLASKPKHINEWYSVHNSIGSGLVKETSVENMRKILSMSYYSLPSNLKACLLYLSIFPEDYTISRDQLIRRWISEGFIPGEDVVTSYEHAENYFSELINRSLIEPEYVDSHGRVLDCHVHDMILDLITSLSYDENFVTALHGGQLSRLPRWISSSLLCIRTLDMKLNTLALEDLKNLGAIVCLLDLCLMVLNDETERLVVGVDRGEFQCLVRLSFVSNAMRIIFSKQAMPRLENLELALEFKRHATIRIDCWGSSVDEVERANAAIQRAVFLNPNHPKLDVIRHFYNDMVGDDEIISVHDDMNEIEEEILADKMGPWGGNGGVAWDIKVASCHLESVTICSGTIIDAISFSYRDGNGRQHTTQYWGGTGGSAYSIRLGATEFLREVSGTVRPFFSIPSAVTSLRSRKTTALLVSFGRSGAYLHALGVYVRPV</sequence>
<evidence type="ECO:0000256" key="3">
    <source>
        <dbReference type="ARBA" id="ARBA00022734"/>
    </source>
</evidence>
<keyword evidence="5" id="KW-0547">Nucleotide-binding</keyword>
<dbReference type="InterPro" id="IPR038005">
    <property type="entry name" value="RX-like_CC"/>
</dbReference>
<keyword evidence="10" id="KW-1185">Reference proteome</keyword>
<evidence type="ECO:0000259" key="8">
    <source>
        <dbReference type="PROSITE" id="PS51752"/>
    </source>
</evidence>
<dbReference type="EMBL" id="CAJGYO010000014">
    <property type="protein sequence ID" value="CAD6269111.1"/>
    <property type="molecule type" value="Genomic_DNA"/>
</dbReference>
<keyword evidence="2" id="KW-0433">Leucine-rich repeat</keyword>
<dbReference type="Gene3D" id="2.100.10.30">
    <property type="entry name" value="Jacalin-like lectin domain"/>
    <property type="match status" value="1"/>
</dbReference>
<dbReference type="InterPro" id="IPR036404">
    <property type="entry name" value="Jacalin-like_lectin_dom_sf"/>
</dbReference>
<dbReference type="InterPro" id="IPR027417">
    <property type="entry name" value="P-loop_NTPase"/>
</dbReference>
<comment type="similarity">
    <text evidence="1">Belongs to the disease resistance NB-LRR family.</text>
</comment>
<dbReference type="InterPro" id="IPR001229">
    <property type="entry name" value="Jacalin-like_lectin_dom"/>
</dbReference>
<comment type="caution">
    <text evidence="9">The sequence shown here is derived from an EMBL/GenBank/DDBJ whole genome shotgun (WGS) entry which is preliminary data.</text>
</comment>
<name>A0A811RGK5_9POAL</name>
<dbReference type="Pfam" id="PF01419">
    <property type="entry name" value="Jacalin"/>
    <property type="match status" value="1"/>
</dbReference>
<dbReference type="Pfam" id="PF00931">
    <property type="entry name" value="NB-ARC"/>
    <property type="match status" value="1"/>
</dbReference>
<feature type="domain" description="Jacalin-type lectin" evidence="8">
    <location>
        <begin position="687"/>
        <end position="807"/>
    </location>
</feature>
<dbReference type="CDD" id="cd14798">
    <property type="entry name" value="RX-CC_like"/>
    <property type="match status" value="1"/>
</dbReference>
<dbReference type="InterPro" id="IPR058922">
    <property type="entry name" value="WHD_DRP"/>
</dbReference>
<dbReference type="GO" id="GO:0042742">
    <property type="term" value="P:defense response to bacterium"/>
    <property type="evidence" value="ECO:0007669"/>
    <property type="project" value="UniProtKB-ARBA"/>
</dbReference>
<dbReference type="Gene3D" id="1.10.10.10">
    <property type="entry name" value="Winged helix-like DNA-binding domain superfamily/Winged helix DNA-binding domain"/>
    <property type="match status" value="1"/>
</dbReference>
<dbReference type="PANTHER" id="PTHR23155">
    <property type="entry name" value="DISEASE RESISTANCE PROTEIN RP"/>
    <property type="match status" value="1"/>
</dbReference>
<accession>A0A811RGK5</accession>
<keyword evidence="3" id="KW-0430">Lectin</keyword>
<dbReference type="Proteomes" id="UP000604825">
    <property type="component" value="Unassembled WGS sequence"/>
</dbReference>
<dbReference type="Pfam" id="PF18052">
    <property type="entry name" value="Rx_N"/>
    <property type="match status" value="1"/>
</dbReference>
<dbReference type="InterPro" id="IPR055414">
    <property type="entry name" value="LRR_R13L4/SHOC2-like"/>
</dbReference>
<gene>
    <name evidence="9" type="ORF">NCGR_LOCUS52416</name>
</gene>
<dbReference type="SUPFAM" id="SSF51101">
    <property type="entry name" value="Mannose-binding lectins"/>
    <property type="match status" value="1"/>
</dbReference>
<dbReference type="GO" id="GO:0043531">
    <property type="term" value="F:ADP binding"/>
    <property type="evidence" value="ECO:0007669"/>
    <property type="project" value="InterPro"/>
</dbReference>
<dbReference type="AlphaFoldDB" id="A0A811RGK5"/>
<dbReference type="GO" id="GO:0002758">
    <property type="term" value="P:innate immune response-activating signaling pathway"/>
    <property type="evidence" value="ECO:0007669"/>
    <property type="project" value="UniProtKB-ARBA"/>
</dbReference>
<proteinExistence type="inferred from homology"/>
<evidence type="ECO:0000256" key="7">
    <source>
        <dbReference type="ARBA" id="ARBA00023054"/>
    </source>
</evidence>
<dbReference type="OrthoDB" id="670184at2759"/>
<evidence type="ECO:0000256" key="6">
    <source>
        <dbReference type="ARBA" id="ARBA00022821"/>
    </source>
</evidence>
<keyword evidence="6" id="KW-0611">Plant defense</keyword>
<organism evidence="9 10">
    <name type="scientific">Miscanthus lutarioriparius</name>
    <dbReference type="NCBI Taxonomy" id="422564"/>
    <lineage>
        <taxon>Eukaryota</taxon>
        <taxon>Viridiplantae</taxon>
        <taxon>Streptophyta</taxon>
        <taxon>Embryophyta</taxon>
        <taxon>Tracheophyta</taxon>
        <taxon>Spermatophyta</taxon>
        <taxon>Magnoliopsida</taxon>
        <taxon>Liliopsida</taxon>
        <taxon>Poales</taxon>
        <taxon>Poaceae</taxon>
        <taxon>PACMAD clade</taxon>
        <taxon>Panicoideae</taxon>
        <taxon>Andropogonodae</taxon>
        <taxon>Andropogoneae</taxon>
        <taxon>Saccharinae</taxon>
        <taxon>Miscanthus</taxon>
    </lineage>
</organism>
<dbReference type="InterPro" id="IPR044974">
    <property type="entry name" value="Disease_R_plants"/>
</dbReference>
<dbReference type="Gene3D" id="3.40.50.300">
    <property type="entry name" value="P-loop containing nucleotide triphosphate hydrolases"/>
    <property type="match status" value="1"/>
</dbReference>
<evidence type="ECO:0000313" key="10">
    <source>
        <dbReference type="Proteomes" id="UP000604825"/>
    </source>
</evidence>
<dbReference type="GO" id="GO:0030246">
    <property type="term" value="F:carbohydrate binding"/>
    <property type="evidence" value="ECO:0007669"/>
    <property type="project" value="UniProtKB-KW"/>
</dbReference>
<protein>
    <recommendedName>
        <fullName evidence="8">Jacalin-type lectin domain-containing protein</fullName>
    </recommendedName>
</protein>
<evidence type="ECO:0000256" key="5">
    <source>
        <dbReference type="ARBA" id="ARBA00022741"/>
    </source>
</evidence>
<dbReference type="GO" id="GO:0009626">
    <property type="term" value="P:plant-type hypersensitive response"/>
    <property type="evidence" value="ECO:0007669"/>
    <property type="project" value="UniProtKB-ARBA"/>
</dbReference>
<dbReference type="Gene3D" id="1.10.8.430">
    <property type="entry name" value="Helical domain of apoptotic protease-activating factors"/>
    <property type="match status" value="1"/>
</dbReference>
<dbReference type="PRINTS" id="PR00364">
    <property type="entry name" value="DISEASERSIST"/>
</dbReference>
<dbReference type="Gene3D" id="1.20.5.4130">
    <property type="match status" value="1"/>
</dbReference>
<keyword evidence="7" id="KW-0175">Coiled coil</keyword>
<dbReference type="Pfam" id="PF23598">
    <property type="entry name" value="LRR_14"/>
    <property type="match status" value="1"/>
</dbReference>